<dbReference type="PANTHER" id="PTHR35145:SF1">
    <property type="entry name" value="CYTOPLASMIC PROTEIN"/>
    <property type="match status" value="1"/>
</dbReference>
<reference evidence="1 2" key="1">
    <citation type="submission" date="2024-01" db="EMBL/GenBank/DDBJ databases">
        <title>Hyphobacterium bacterium isolated from marine sediment.</title>
        <authorList>
            <person name="Zhao S."/>
        </authorList>
    </citation>
    <scope>NUCLEOTIDE SEQUENCE [LARGE SCALE GENOMIC DNA]</scope>
    <source>
        <strain evidence="2">HN65</strain>
    </source>
</reference>
<proteinExistence type="predicted"/>
<keyword evidence="2" id="KW-1185">Reference proteome</keyword>
<dbReference type="InterPro" id="IPR038056">
    <property type="entry name" value="YjbR-like_sf"/>
</dbReference>
<keyword evidence="1" id="KW-0238">DNA-binding</keyword>
<gene>
    <name evidence="1" type="ORF">V0U79_06255</name>
</gene>
<dbReference type="GO" id="GO:0003677">
    <property type="term" value="F:DNA binding"/>
    <property type="evidence" value="ECO:0007669"/>
    <property type="project" value="UniProtKB-KW"/>
</dbReference>
<evidence type="ECO:0000313" key="2">
    <source>
        <dbReference type="Proteomes" id="UP001354971"/>
    </source>
</evidence>
<organism evidence="1 2">
    <name type="scientific">Hyphobacterium lacteum</name>
    <dbReference type="NCBI Taxonomy" id="3116575"/>
    <lineage>
        <taxon>Bacteria</taxon>
        <taxon>Pseudomonadati</taxon>
        <taxon>Pseudomonadota</taxon>
        <taxon>Alphaproteobacteria</taxon>
        <taxon>Maricaulales</taxon>
        <taxon>Maricaulaceae</taxon>
        <taxon>Hyphobacterium</taxon>
    </lineage>
</organism>
<name>A0ABU7LPY6_9PROT</name>
<dbReference type="EMBL" id="JAZDRP010000003">
    <property type="protein sequence ID" value="MEE2525962.1"/>
    <property type="molecule type" value="Genomic_DNA"/>
</dbReference>
<dbReference type="Proteomes" id="UP001354971">
    <property type="component" value="Unassembled WGS sequence"/>
</dbReference>
<dbReference type="RefSeq" id="WP_330198621.1">
    <property type="nucleotide sequence ID" value="NZ_JAZDRP010000003.1"/>
</dbReference>
<dbReference type="InterPro" id="IPR058532">
    <property type="entry name" value="YjbR/MT2646/Rv2570-like"/>
</dbReference>
<accession>A0ABU7LPY6</accession>
<dbReference type="Pfam" id="PF04237">
    <property type="entry name" value="YjbR"/>
    <property type="match status" value="1"/>
</dbReference>
<evidence type="ECO:0000313" key="1">
    <source>
        <dbReference type="EMBL" id="MEE2525962.1"/>
    </source>
</evidence>
<protein>
    <submittedName>
        <fullName evidence="1">MmcQ/YjbR family DNA-binding protein</fullName>
    </submittedName>
</protein>
<dbReference type="SUPFAM" id="SSF142906">
    <property type="entry name" value="YjbR-like"/>
    <property type="match status" value="1"/>
</dbReference>
<dbReference type="Gene3D" id="3.90.1150.30">
    <property type="match status" value="1"/>
</dbReference>
<sequence>MTREDFDEFCGGLPHTTHVVQWGAVSVWKIGGKMFALGDREEKLDAFCISFKTTEMSFEILREQPGCRPAPYLASRGAPWIQQLTDETLNDIDLQAYITQSYKIVGSGLPKKTQRDLGFLPEKDSE</sequence>
<dbReference type="PANTHER" id="PTHR35145">
    <property type="entry name" value="CYTOPLASMIC PROTEIN-RELATED"/>
    <property type="match status" value="1"/>
</dbReference>
<comment type="caution">
    <text evidence="1">The sequence shown here is derived from an EMBL/GenBank/DDBJ whole genome shotgun (WGS) entry which is preliminary data.</text>
</comment>
<dbReference type="InterPro" id="IPR007351">
    <property type="entry name" value="YjbR"/>
</dbReference>